<organism evidence="2 3">
    <name type="scientific">Listeria grayi DSM 20601</name>
    <dbReference type="NCBI Taxonomy" id="525367"/>
    <lineage>
        <taxon>Bacteria</taxon>
        <taxon>Bacillati</taxon>
        <taxon>Bacillota</taxon>
        <taxon>Bacilli</taxon>
        <taxon>Bacillales</taxon>
        <taxon>Listeriaceae</taxon>
        <taxon>Listeria</taxon>
    </lineage>
</organism>
<comment type="caution">
    <text evidence="2">The sequence shown here is derived from an EMBL/GenBank/DDBJ whole genome shotgun (WGS) entry which is preliminary data.</text>
</comment>
<evidence type="ECO:0000313" key="2">
    <source>
        <dbReference type="EMBL" id="EFI83047.1"/>
    </source>
</evidence>
<reference evidence="2" key="1">
    <citation type="submission" date="2010-06" db="EMBL/GenBank/DDBJ databases">
        <authorList>
            <person name="Muzny D."/>
            <person name="Qin X."/>
            <person name="Buhay C."/>
            <person name="Dugan-Rocha S."/>
            <person name="Ding Y."/>
            <person name="Chen G."/>
            <person name="Hawes A."/>
            <person name="Holder M."/>
            <person name="Jhangiani S."/>
            <person name="Johnson A."/>
            <person name="Khan Z."/>
            <person name="Li Z."/>
            <person name="Liu W."/>
            <person name="Liu X."/>
            <person name="Perez L."/>
            <person name="Shen H."/>
            <person name="Wang Q."/>
            <person name="Watt J."/>
            <person name="Xi L."/>
            <person name="Xin Y."/>
            <person name="Zhou J."/>
            <person name="Deng J."/>
            <person name="Jiang H."/>
            <person name="Liu Y."/>
            <person name="Qu J."/>
            <person name="Song X.-Z."/>
            <person name="Zhang L."/>
            <person name="Villasana D."/>
            <person name="Johnson A."/>
            <person name="Liu J."/>
            <person name="Liyanage D."/>
            <person name="Lorensuhewa L."/>
            <person name="Robinson T."/>
            <person name="Song A."/>
            <person name="Song B.-B."/>
            <person name="Dinh H."/>
            <person name="Thornton R."/>
            <person name="Coyle M."/>
            <person name="Francisco L."/>
            <person name="Jackson L."/>
            <person name="Javaid M."/>
            <person name="Korchina V."/>
            <person name="Kovar C."/>
            <person name="Mata R."/>
            <person name="Mathew T."/>
            <person name="Ngo R."/>
            <person name="Nguyen L."/>
            <person name="Nguyen N."/>
            <person name="Okwuonu G."/>
            <person name="Ongeri F."/>
            <person name="Pham C."/>
            <person name="Simmons D."/>
            <person name="Wilczek-Boney K."/>
            <person name="Hale W."/>
            <person name="Jakkamsetti A."/>
            <person name="Pham P."/>
            <person name="Ruth R."/>
            <person name="San Lucas F."/>
            <person name="Warren J."/>
            <person name="Zhang J."/>
            <person name="Zhao Z."/>
            <person name="Zhou C."/>
            <person name="Zhu D."/>
            <person name="Lee S."/>
            <person name="Bess C."/>
            <person name="Blankenburg K."/>
            <person name="Forbes L."/>
            <person name="Fu Q."/>
            <person name="Gubbala S."/>
            <person name="Hirani K."/>
            <person name="Jayaseelan J.C."/>
            <person name="Lara F."/>
            <person name="Munidasa M."/>
            <person name="Palculict T."/>
            <person name="Patil S."/>
            <person name="Pu L.-L."/>
            <person name="Saada N."/>
            <person name="Tang L."/>
            <person name="Weissenberger G."/>
            <person name="Zhu Y."/>
            <person name="Hemphill L."/>
            <person name="Shang Y."/>
            <person name="Youmans B."/>
            <person name="Ayvaz T."/>
            <person name="Ross M."/>
            <person name="Santibanez J."/>
            <person name="Aqrawi P."/>
            <person name="Gross S."/>
            <person name="Joshi V."/>
            <person name="Fowler G."/>
            <person name="Nazareth L."/>
            <person name="Reid J."/>
            <person name="Worley K."/>
            <person name="Petrosino J."/>
            <person name="Highlander S."/>
            <person name="Gibbs R."/>
        </authorList>
    </citation>
    <scope>NUCLEOTIDE SEQUENCE [LARGE SCALE GENOMIC DNA]</scope>
    <source>
        <strain evidence="2">DSM 20601</strain>
    </source>
</reference>
<dbReference type="Proteomes" id="UP000010119">
    <property type="component" value="Unassembled WGS sequence"/>
</dbReference>
<keyword evidence="1" id="KW-0175">Coiled coil</keyword>
<protein>
    <submittedName>
        <fullName evidence="2">Uncharacterized protein</fullName>
    </submittedName>
</protein>
<dbReference type="HOGENOM" id="CLU_1738280_0_0_9"/>
<sequence>MGKKMQEKLIQSLETLIAQTEEACRQAKSVGSAQAEEAWETGAAKQAELDDQLEKTKQGYEELVELLKAMELEKPTLSEAQKQFSQAVSDEITVLKNALFAKEQTLKEIVLTVQTNNEMKLAFAEKIIDMLTDFHETANNEQSIMINETF</sequence>
<keyword evidence="3" id="KW-1185">Reference proteome</keyword>
<gene>
    <name evidence="2" type="ORF">HMPREF0556_11732</name>
</gene>
<dbReference type="EMBL" id="ACCR02000005">
    <property type="protein sequence ID" value="EFI83047.1"/>
    <property type="molecule type" value="Genomic_DNA"/>
</dbReference>
<dbReference type="AlphaFoldDB" id="D7V0F4"/>
<feature type="coiled-coil region" evidence="1">
    <location>
        <begin position="3"/>
        <end position="73"/>
    </location>
</feature>
<evidence type="ECO:0000313" key="3">
    <source>
        <dbReference type="Proteomes" id="UP000010119"/>
    </source>
</evidence>
<accession>D7V0F4</accession>
<proteinExistence type="predicted"/>
<name>D7V0F4_LISGR</name>
<dbReference type="eggNOG" id="ENOG5030817">
    <property type="taxonomic scope" value="Bacteria"/>
</dbReference>
<dbReference type="STRING" id="525367.HMPREF0556_11732"/>
<evidence type="ECO:0000256" key="1">
    <source>
        <dbReference type="SAM" id="Coils"/>
    </source>
</evidence>